<evidence type="ECO:0000313" key="3">
    <source>
        <dbReference type="Proteomes" id="UP000712281"/>
    </source>
</evidence>
<dbReference type="AlphaFoldDB" id="A0A8S9FPD8"/>
<dbReference type="EMBL" id="QGKW02002228">
    <property type="protein sequence ID" value="KAF2535011.1"/>
    <property type="molecule type" value="Genomic_DNA"/>
</dbReference>
<feature type="region of interest" description="Disordered" evidence="1">
    <location>
        <begin position="243"/>
        <end position="267"/>
    </location>
</feature>
<evidence type="ECO:0000256" key="1">
    <source>
        <dbReference type="SAM" id="MobiDB-lite"/>
    </source>
</evidence>
<feature type="region of interest" description="Disordered" evidence="1">
    <location>
        <begin position="37"/>
        <end position="102"/>
    </location>
</feature>
<feature type="compositionally biased region" description="Basic and acidic residues" evidence="1">
    <location>
        <begin position="37"/>
        <end position="66"/>
    </location>
</feature>
<organism evidence="2 3">
    <name type="scientific">Brassica cretica</name>
    <name type="common">Mustard</name>
    <dbReference type="NCBI Taxonomy" id="69181"/>
    <lineage>
        <taxon>Eukaryota</taxon>
        <taxon>Viridiplantae</taxon>
        <taxon>Streptophyta</taxon>
        <taxon>Embryophyta</taxon>
        <taxon>Tracheophyta</taxon>
        <taxon>Spermatophyta</taxon>
        <taxon>Magnoliopsida</taxon>
        <taxon>eudicotyledons</taxon>
        <taxon>Gunneridae</taxon>
        <taxon>Pentapetalae</taxon>
        <taxon>rosids</taxon>
        <taxon>malvids</taxon>
        <taxon>Brassicales</taxon>
        <taxon>Brassicaceae</taxon>
        <taxon>Brassiceae</taxon>
        <taxon>Brassica</taxon>
    </lineage>
</organism>
<protein>
    <submittedName>
        <fullName evidence="2">Uncharacterized protein</fullName>
    </submittedName>
</protein>
<reference evidence="2" key="1">
    <citation type="submission" date="2019-12" db="EMBL/GenBank/DDBJ databases">
        <title>Genome sequencing and annotation of Brassica cretica.</title>
        <authorList>
            <person name="Studholme D.J."/>
            <person name="Sarris P.F."/>
        </authorList>
    </citation>
    <scope>NUCLEOTIDE SEQUENCE</scope>
    <source>
        <strain evidence="2">PFS-001/15</strain>
        <tissue evidence="2">Leaf</tissue>
    </source>
</reference>
<feature type="compositionally biased region" description="Polar residues" evidence="1">
    <location>
        <begin position="78"/>
        <end position="89"/>
    </location>
</feature>
<evidence type="ECO:0000313" key="2">
    <source>
        <dbReference type="EMBL" id="KAF2535011.1"/>
    </source>
</evidence>
<gene>
    <name evidence="2" type="ORF">F2Q68_00021862</name>
</gene>
<dbReference type="Proteomes" id="UP000712281">
    <property type="component" value="Unassembled WGS sequence"/>
</dbReference>
<feature type="region of interest" description="Disordered" evidence="1">
    <location>
        <begin position="126"/>
        <end position="151"/>
    </location>
</feature>
<comment type="caution">
    <text evidence="2">The sequence shown here is derived from an EMBL/GenBank/DDBJ whole genome shotgun (WGS) entry which is preliminary data.</text>
</comment>
<name>A0A8S9FPD8_BRACR</name>
<sequence length="267" mass="30955">MSDATLISFIDQEGSKQSTRRKLREWRYNKRTAEMIAQYEHDQEKEAKKSRPERDKWKKPLSKEGKQISLIGSMGVKPSSTKKAVQKPQSKPVVETPLTRTEKKRNKGFETWLESFKARIHQSITNPRPSSVLEEDQEAKDIEPELSTVYVRAESKDDLGPIFDEEEEPFDYPHQGPLLVTRRHLDNDLGSIFDEEDDHLDDDSVPIFDEHEEPEALVQPFVCKEYDPVKLLRHEEGLQHFIFEPGEDTRDQGNNNQSLAKEIAKVE</sequence>
<accession>A0A8S9FPD8</accession>
<proteinExistence type="predicted"/>